<accession>A0AAQ4Q376</accession>
<feature type="region of interest" description="Disordered" evidence="10">
    <location>
        <begin position="1"/>
        <end position="48"/>
    </location>
</feature>
<evidence type="ECO:0000256" key="10">
    <source>
        <dbReference type="SAM" id="MobiDB-lite"/>
    </source>
</evidence>
<dbReference type="Proteomes" id="UP000007635">
    <property type="component" value="Chromosome VIII"/>
</dbReference>
<feature type="transmembrane region" description="Helical" evidence="9">
    <location>
        <begin position="132"/>
        <end position="156"/>
    </location>
</feature>
<keyword evidence="4 9" id="KW-0812">Transmembrane</keyword>
<feature type="compositionally biased region" description="Polar residues" evidence="10">
    <location>
        <begin position="20"/>
        <end position="33"/>
    </location>
</feature>
<evidence type="ECO:0000256" key="9">
    <source>
        <dbReference type="RuleBase" id="RU363111"/>
    </source>
</evidence>
<dbReference type="GO" id="GO:0016020">
    <property type="term" value="C:membrane"/>
    <property type="evidence" value="ECO:0007669"/>
    <property type="project" value="UniProtKB-SubCell"/>
</dbReference>
<keyword evidence="5 9" id="KW-0653">Protein transport</keyword>
<organism evidence="11 12">
    <name type="scientific">Gasterosteus aculeatus aculeatus</name>
    <name type="common">three-spined stickleback</name>
    <dbReference type="NCBI Taxonomy" id="481459"/>
    <lineage>
        <taxon>Eukaryota</taxon>
        <taxon>Metazoa</taxon>
        <taxon>Chordata</taxon>
        <taxon>Craniata</taxon>
        <taxon>Vertebrata</taxon>
        <taxon>Euteleostomi</taxon>
        <taxon>Actinopterygii</taxon>
        <taxon>Neopterygii</taxon>
        <taxon>Teleostei</taxon>
        <taxon>Neoteleostei</taxon>
        <taxon>Acanthomorphata</taxon>
        <taxon>Eupercaria</taxon>
        <taxon>Perciformes</taxon>
        <taxon>Cottioidei</taxon>
        <taxon>Gasterosteales</taxon>
        <taxon>Gasterosteidae</taxon>
        <taxon>Gasterosteus</taxon>
    </lineage>
</organism>
<dbReference type="GO" id="GO:0012505">
    <property type="term" value="C:endomembrane system"/>
    <property type="evidence" value="ECO:0007669"/>
    <property type="project" value="UniProtKB-ARBA"/>
</dbReference>
<feature type="transmembrane region" description="Helical" evidence="9">
    <location>
        <begin position="168"/>
        <end position="188"/>
    </location>
</feature>
<reference evidence="11" key="2">
    <citation type="submission" date="2025-08" db="UniProtKB">
        <authorList>
            <consortium name="Ensembl"/>
        </authorList>
    </citation>
    <scope>IDENTIFICATION</scope>
</reference>
<proteinExistence type="inferred from homology"/>
<evidence type="ECO:0000256" key="6">
    <source>
        <dbReference type="ARBA" id="ARBA00022989"/>
    </source>
</evidence>
<dbReference type="GO" id="GO:0015031">
    <property type="term" value="P:protein transport"/>
    <property type="evidence" value="ECO:0007669"/>
    <property type="project" value="UniProtKB-KW"/>
</dbReference>
<comment type="subcellular location">
    <subcellularLocation>
        <location evidence="2 9">Membrane</location>
        <topology evidence="2 9">Multi-pass membrane protein</topology>
    </subcellularLocation>
</comment>
<keyword evidence="3 9" id="KW-0813">Transport</keyword>
<keyword evidence="12" id="KW-1185">Reference proteome</keyword>
<name>A0AAQ4Q376_GASAC</name>
<dbReference type="InterPro" id="IPR007305">
    <property type="entry name" value="Vesicle_transpt_Got1/SFT2"/>
</dbReference>
<evidence type="ECO:0000313" key="12">
    <source>
        <dbReference type="Proteomes" id="UP000007635"/>
    </source>
</evidence>
<evidence type="ECO:0000256" key="4">
    <source>
        <dbReference type="ARBA" id="ARBA00022692"/>
    </source>
</evidence>
<evidence type="ECO:0000256" key="2">
    <source>
        <dbReference type="ARBA" id="ARBA00004141"/>
    </source>
</evidence>
<protein>
    <recommendedName>
        <fullName evidence="9">Vesicle transport protein</fullName>
    </recommendedName>
</protein>
<dbReference type="Ensembl" id="ENSGACT00000079117.1">
    <property type="protein sequence ID" value="ENSGACP00000044788.1"/>
    <property type="gene ID" value="ENSGACG00000032474.1"/>
</dbReference>
<reference evidence="11 12" key="1">
    <citation type="journal article" date="2021" name="G3 (Bethesda)">
        <title>Improved contiguity of the threespine stickleback genome using long-read sequencing.</title>
        <authorList>
            <person name="Nath S."/>
            <person name="Shaw D.E."/>
            <person name="White M.A."/>
        </authorList>
    </citation>
    <scope>NUCLEOTIDE SEQUENCE [LARGE SCALE GENOMIC DNA]</scope>
    <source>
        <strain evidence="11 12">Lake Benthic</strain>
    </source>
</reference>
<sequence length="305" mass="32674">MNLLTDCDRFPFTPGDDVSSAPSGASHLTSSTGPAGKTPDSSSSSSGGGATLRYTTGNFSPPPPCPAMDKLKSVLSGEEARKDDKTVLQTVNEASTLGWGTRVKGFVACFVVGGACAVLGVCLLFLPRIGITLFIVFYTFGNLCAICSTMFLMGPMKQLKRMCDKTRALATALMLTCLVLTLCAVFWVSGSRQNARPGEDAGPPLTVRPFFFFFCLAVEELRPRPAVCRLAGAVVRLVQPVLHPVCEGRHLEDGRGVRPLRPPGGGEEGNLFCFRESGTSCFISLFVSFIELIDCPVCIDCVYQF</sequence>
<feature type="transmembrane region" description="Helical" evidence="9">
    <location>
        <begin position="105"/>
        <end position="126"/>
    </location>
</feature>
<dbReference type="PANTHER" id="PTHR23137:SF1">
    <property type="entry name" value="VESICLE TRANSPORT PROTEIN SFT2B"/>
    <property type="match status" value="1"/>
</dbReference>
<dbReference type="PANTHER" id="PTHR23137">
    <property type="entry name" value="VESICLE TRANSPORT PROTEIN-RELATED"/>
    <property type="match status" value="1"/>
</dbReference>
<evidence type="ECO:0000256" key="3">
    <source>
        <dbReference type="ARBA" id="ARBA00022448"/>
    </source>
</evidence>
<keyword evidence="7 9" id="KW-0472">Membrane</keyword>
<comment type="function">
    <text evidence="1 9">May be involved in fusion of retrograde transport vesicles derived from an endocytic compartment with the Golgi complex.</text>
</comment>
<comment type="caution">
    <text evidence="9">Lacks conserved residue(s) required for the propagation of feature annotation.</text>
</comment>
<evidence type="ECO:0000313" key="11">
    <source>
        <dbReference type="Ensembl" id="ENSGACP00000044788.1"/>
    </source>
</evidence>
<evidence type="ECO:0000256" key="7">
    <source>
        <dbReference type="ARBA" id="ARBA00023136"/>
    </source>
</evidence>
<dbReference type="GO" id="GO:0005737">
    <property type="term" value="C:cytoplasm"/>
    <property type="evidence" value="ECO:0007669"/>
    <property type="project" value="UniProtKB-ARBA"/>
</dbReference>
<dbReference type="Pfam" id="PF04178">
    <property type="entry name" value="Got1"/>
    <property type="match status" value="1"/>
</dbReference>
<evidence type="ECO:0000256" key="8">
    <source>
        <dbReference type="ARBA" id="ARBA00025800"/>
    </source>
</evidence>
<keyword evidence="6 9" id="KW-1133">Transmembrane helix</keyword>
<dbReference type="AlphaFoldDB" id="A0AAQ4Q376"/>
<evidence type="ECO:0000256" key="5">
    <source>
        <dbReference type="ARBA" id="ARBA00022927"/>
    </source>
</evidence>
<evidence type="ECO:0000256" key="1">
    <source>
        <dbReference type="ARBA" id="ARBA00003566"/>
    </source>
</evidence>
<comment type="similarity">
    <text evidence="8 9">Belongs to the SFT2 family.</text>
</comment>
<dbReference type="GeneTree" id="ENSGT00390000018525"/>
<dbReference type="GO" id="GO:0016192">
    <property type="term" value="P:vesicle-mediated transport"/>
    <property type="evidence" value="ECO:0007669"/>
    <property type="project" value="InterPro"/>
</dbReference>
<reference evidence="11" key="3">
    <citation type="submission" date="2025-09" db="UniProtKB">
        <authorList>
            <consortium name="Ensembl"/>
        </authorList>
    </citation>
    <scope>IDENTIFICATION</scope>
</reference>
<dbReference type="InterPro" id="IPR011691">
    <property type="entry name" value="Vesicle_transpt_SFT2"/>
</dbReference>